<dbReference type="GO" id="GO:0006355">
    <property type="term" value="P:regulation of DNA-templated transcription"/>
    <property type="evidence" value="ECO:0007669"/>
    <property type="project" value="InterPro"/>
</dbReference>
<dbReference type="Gene3D" id="6.10.250.690">
    <property type="match status" value="1"/>
</dbReference>
<dbReference type="GO" id="GO:0000156">
    <property type="term" value="F:phosphorelay response regulator activity"/>
    <property type="evidence" value="ECO:0007669"/>
    <property type="project" value="TreeGrafter"/>
</dbReference>
<dbReference type="GO" id="GO:0005829">
    <property type="term" value="C:cytosol"/>
    <property type="evidence" value="ECO:0007669"/>
    <property type="project" value="TreeGrafter"/>
</dbReference>
<dbReference type="InterPro" id="IPR039420">
    <property type="entry name" value="WalR-like"/>
</dbReference>
<evidence type="ECO:0000259" key="10">
    <source>
        <dbReference type="PROSITE" id="PS50110"/>
    </source>
</evidence>
<sequence>MTNLLLIDDDAELSAMLREYLAEEGFALTVAGNGEDGVRQALTGRFEAVILDIMLPRMNGIEVLGRIRQSSKVPLLMLTARGDDVDRVIGLELGADDYIGKPYNPRELLARLRAVLRRTGGAGAAGPLSIERLTLHPARRDARWDGDAIELTATEFSLLEALMSAGDIVSTKDDLSLAALRRQRQRYDRSIDVHVSNLRQKLRQASADAVEIETIRGVGYRLRVTP</sequence>
<evidence type="ECO:0000259" key="11">
    <source>
        <dbReference type="PROSITE" id="PS51755"/>
    </source>
</evidence>
<evidence type="ECO:0000256" key="2">
    <source>
        <dbReference type="ARBA" id="ARBA00022490"/>
    </source>
</evidence>
<dbReference type="AlphaFoldDB" id="A0A0A1WBW9"/>
<keyword evidence="3 8" id="KW-0597">Phosphoprotein</keyword>
<name>A0A0A1WBW9_9SPHN</name>
<accession>A0A0A1WBW9</accession>
<evidence type="ECO:0000256" key="9">
    <source>
        <dbReference type="PROSITE-ProRule" id="PRU01091"/>
    </source>
</evidence>
<dbReference type="GO" id="GO:0032993">
    <property type="term" value="C:protein-DNA complex"/>
    <property type="evidence" value="ECO:0007669"/>
    <property type="project" value="TreeGrafter"/>
</dbReference>
<dbReference type="InterPro" id="IPR011006">
    <property type="entry name" value="CheY-like_superfamily"/>
</dbReference>
<evidence type="ECO:0000313" key="13">
    <source>
        <dbReference type="Proteomes" id="UP000032305"/>
    </source>
</evidence>
<dbReference type="SUPFAM" id="SSF46894">
    <property type="entry name" value="C-terminal effector domain of the bipartite response regulators"/>
    <property type="match status" value="1"/>
</dbReference>
<dbReference type="Pfam" id="PF00486">
    <property type="entry name" value="Trans_reg_C"/>
    <property type="match status" value="1"/>
</dbReference>
<keyword evidence="5" id="KW-0805">Transcription regulation</keyword>
<dbReference type="SMART" id="SM00448">
    <property type="entry name" value="REC"/>
    <property type="match status" value="1"/>
</dbReference>
<dbReference type="PANTHER" id="PTHR48111:SF39">
    <property type="entry name" value="TRANSCRIPTIONAL REGULATORY PROTEIN CPXR"/>
    <property type="match status" value="1"/>
</dbReference>
<reference evidence="12 13" key="1">
    <citation type="submission" date="2014-11" db="EMBL/GenBank/DDBJ databases">
        <title>Whole genome shotgun sequence of Sphingomonas parapaucimobilis NBRC 15100.</title>
        <authorList>
            <person name="Katano-Makiyama Y."/>
            <person name="Hosoyama A."/>
            <person name="Hashimoto M."/>
            <person name="Hosoyama Y."/>
            <person name="Noguchi M."/>
            <person name="Numata M."/>
            <person name="Tsuchikane K."/>
            <person name="Hirakata S."/>
            <person name="Uohara A."/>
            <person name="Shimodaira J."/>
            <person name="Ohji S."/>
            <person name="Ichikawa N."/>
            <person name="Kimura A."/>
            <person name="Yamazoe A."/>
            <person name="Fujita N."/>
        </authorList>
    </citation>
    <scope>NUCLEOTIDE SEQUENCE [LARGE SCALE GENOMIC DNA]</scope>
    <source>
        <strain evidence="12 13">NBRC 15100</strain>
    </source>
</reference>
<organism evidence="12 13">
    <name type="scientific">Sphingomonas parapaucimobilis NBRC 15100</name>
    <dbReference type="NCBI Taxonomy" id="1219049"/>
    <lineage>
        <taxon>Bacteria</taxon>
        <taxon>Pseudomonadati</taxon>
        <taxon>Pseudomonadota</taxon>
        <taxon>Alphaproteobacteria</taxon>
        <taxon>Sphingomonadales</taxon>
        <taxon>Sphingomonadaceae</taxon>
        <taxon>Sphingomonas</taxon>
    </lineage>
</organism>
<evidence type="ECO:0000256" key="3">
    <source>
        <dbReference type="ARBA" id="ARBA00022553"/>
    </source>
</evidence>
<feature type="modified residue" description="4-aspartylphosphate" evidence="8">
    <location>
        <position position="52"/>
    </location>
</feature>
<keyword evidence="4" id="KW-0902">Two-component regulatory system</keyword>
<dbReference type="eggNOG" id="COG0745">
    <property type="taxonomic scope" value="Bacteria"/>
</dbReference>
<dbReference type="CDD" id="cd00383">
    <property type="entry name" value="trans_reg_C"/>
    <property type="match status" value="1"/>
</dbReference>
<feature type="domain" description="Response regulatory" evidence="10">
    <location>
        <begin position="3"/>
        <end position="116"/>
    </location>
</feature>
<evidence type="ECO:0000256" key="4">
    <source>
        <dbReference type="ARBA" id="ARBA00023012"/>
    </source>
</evidence>
<dbReference type="PROSITE" id="PS50110">
    <property type="entry name" value="RESPONSE_REGULATORY"/>
    <property type="match status" value="1"/>
</dbReference>
<dbReference type="PANTHER" id="PTHR48111">
    <property type="entry name" value="REGULATOR OF RPOS"/>
    <property type="match status" value="1"/>
</dbReference>
<evidence type="ECO:0000256" key="7">
    <source>
        <dbReference type="ARBA" id="ARBA00023163"/>
    </source>
</evidence>
<keyword evidence="2" id="KW-0963">Cytoplasm</keyword>
<keyword evidence="13" id="KW-1185">Reference proteome</keyword>
<feature type="DNA-binding region" description="OmpR/PhoB-type" evidence="9">
    <location>
        <begin position="125"/>
        <end position="224"/>
    </location>
</feature>
<evidence type="ECO:0000256" key="6">
    <source>
        <dbReference type="ARBA" id="ARBA00023125"/>
    </source>
</evidence>
<dbReference type="Proteomes" id="UP000032305">
    <property type="component" value="Unassembled WGS sequence"/>
</dbReference>
<protein>
    <submittedName>
        <fullName evidence="12">Putative two-component response regulator</fullName>
    </submittedName>
</protein>
<dbReference type="PROSITE" id="PS51755">
    <property type="entry name" value="OMPR_PHOB"/>
    <property type="match status" value="1"/>
</dbReference>
<comment type="subcellular location">
    <subcellularLocation>
        <location evidence="1">Cytoplasm</location>
    </subcellularLocation>
</comment>
<proteinExistence type="predicted"/>
<keyword evidence="7" id="KW-0804">Transcription</keyword>
<dbReference type="InterPro" id="IPR001867">
    <property type="entry name" value="OmpR/PhoB-type_DNA-bd"/>
</dbReference>
<evidence type="ECO:0000256" key="8">
    <source>
        <dbReference type="PROSITE-ProRule" id="PRU00169"/>
    </source>
</evidence>
<dbReference type="EMBL" id="BBPI01000087">
    <property type="protein sequence ID" value="GAM02449.1"/>
    <property type="molecule type" value="Genomic_DNA"/>
</dbReference>
<dbReference type="Pfam" id="PF00072">
    <property type="entry name" value="Response_reg"/>
    <property type="match status" value="1"/>
</dbReference>
<dbReference type="SMART" id="SM00862">
    <property type="entry name" value="Trans_reg_C"/>
    <property type="match status" value="1"/>
</dbReference>
<dbReference type="RefSeq" id="WP_245613517.1">
    <property type="nucleotide sequence ID" value="NZ_BBPI01000087.1"/>
</dbReference>
<dbReference type="Gene3D" id="1.10.10.10">
    <property type="entry name" value="Winged helix-like DNA-binding domain superfamily/Winged helix DNA-binding domain"/>
    <property type="match status" value="1"/>
</dbReference>
<dbReference type="InterPro" id="IPR016032">
    <property type="entry name" value="Sig_transdc_resp-reg_C-effctor"/>
</dbReference>
<evidence type="ECO:0000256" key="1">
    <source>
        <dbReference type="ARBA" id="ARBA00004496"/>
    </source>
</evidence>
<dbReference type="InterPro" id="IPR001789">
    <property type="entry name" value="Sig_transdc_resp-reg_receiver"/>
</dbReference>
<dbReference type="SUPFAM" id="SSF52172">
    <property type="entry name" value="CheY-like"/>
    <property type="match status" value="1"/>
</dbReference>
<dbReference type="Gene3D" id="3.40.50.2300">
    <property type="match status" value="1"/>
</dbReference>
<dbReference type="FunFam" id="3.40.50.2300:FF:000001">
    <property type="entry name" value="DNA-binding response regulator PhoB"/>
    <property type="match status" value="1"/>
</dbReference>
<dbReference type="InterPro" id="IPR036388">
    <property type="entry name" value="WH-like_DNA-bd_sf"/>
</dbReference>
<comment type="caution">
    <text evidence="12">The sequence shown here is derived from an EMBL/GenBank/DDBJ whole genome shotgun (WGS) entry which is preliminary data.</text>
</comment>
<keyword evidence="6 9" id="KW-0238">DNA-binding</keyword>
<evidence type="ECO:0000256" key="5">
    <source>
        <dbReference type="ARBA" id="ARBA00023015"/>
    </source>
</evidence>
<feature type="domain" description="OmpR/PhoB-type" evidence="11">
    <location>
        <begin position="125"/>
        <end position="224"/>
    </location>
</feature>
<evidence type="ECO:0000313" key="12">
    <source>
        <dbReference type="EMBL" id="GAM02449.1"/>
    </source>
</evidence>
<dbReference type="GO" id="GO:0000976">
    <property type="term" value="F:transcription cis-regulatory region binding"/>
    <property type="evidence" value="ECO:0007669"/>
    <property type="project" value="TreeGrafter"/>
</dbReference>
<gene>
    <name evidence="12" type="ORF">SP5_087_00350</name>
</gene>